<evidence type="ECO:0000256" key="1">
    <source>
        <dbReference type="SAM" id="MobiDB-lite"/>
    </source>
</evidence>
<feature type="compositionally biased region" description="Polar residues" evidence="1">
    <location>
        <begin position="22"/>
        <end position="33"/>
    </location>
</feature>
<dbReference type="AlphaFoldDB" id="A0A0A9AXE2"/>
<protein>
    <submittedName>
        <fullName evidence="2">Uncharacterized protein</fullName>
    </submittedName>
</protein>
<evidence type="ECO:0000313" key="2">
    <source>
        <dbReference type="EMBL" id="JAD53570.1"/>
    </source>
</evidence>
<accession>A0A0A9AXE2</accession>
<sequence length="46" mass="4758">MATAAARALIEGAPGAAKDQRPPTTDHNNSCTGVQHRPSVCPPPHQ</sequence>
<dbReference type="EMBL" id="GBRH01244325">
    <property type="protein sequence ID" value="JAD53570.1"/>
    <property type="molecule type" value="Transcribed_RNA"/>
</dbReference>
<proteinExistence type="predicted"/>
<organism evidence="2">
    <name type="scientific">Arundo donax</name>
    <name type="common">Giant reed</name>
    <name type="synonym">Donax arundinaceus</name>
    <dbReference type="NCBI Taxonomy" id="35708"/>
    <lineage>
        <taxon>Eukaryota</taxon>
        <taxon>Viridiplantae</taxon>
        <taxon>Streptophyta</taxon>
        <taxon>Embryophyta</taxon>
        <taxon>Tracheophyta</taxon>
        <taxon>Spermatophyta</taxon>
        <taxon>Magnoliopsida</taxon>
        <taxon>Liliopsida</taxon>
        <taxon>Poales</taxon>
        <taxon>Poaceae</taxon>
        <taxon>PACMAD clade</taxon>
        <taxon>Arundinoideae</taxon>
        <taxon>Arundineae</taxon>
        <taxon>Arundo</taxon>
    </lineage>
</organism>
<name>A0A0A9AXE2_ARUDO</name>
<reference evidence="2" key="2">
    <citation type="journal article" date="2015" name="Data Brief">
        <title>Shoot transcriptome of the giant reed, Arundo donax.</title>
        <authorList>
            <person name="Barrero R.A."/>
            <person name="Guerrero F.D."/>
            <person name="Moolhuijzen P."/>
            <person name="Goolsby J.A."/>
            <person name="Tidwell J."/>
            <person name="Bellgard S.E."/>
            <person name="Bellgard M.I."/>
        </authorList>
    </citation>
    <scope>NUCLEOTIDE SEQUENCE</scope>
    <source>
        <tissue evidence="2">Shoot tissue taken approximately 20 cm above the soil surface</tissue>
    </source>
</reference>
<feature type="region of interest" description="Disordered" evidence="1">
    <location>
        <begin position="1"/>
        <end position="46"/>
    </location>
</feature>
<reference evidence="2" key="1">
    <citation type="submission" date="2014-09" db="EMBL/GenBank/DDBJ databases">
        <authorList>
            <person name="Magalhaes I.L.F."/>
            <person name="Oliveira U."/>
            <person name="Santos F.R."/>
            <person name="Vidigal T.H.D.A."/>
            <person name="Brescovit A.D."/>
            <person name="Santos A.J."/>
        </authorList>
    </citation>
    <scope>NUCLEOTIDE SEQUENCE</scope>
    <source>
        <tissue evidence="2">Shoot tissue taken approximately 20 cm above the soil surface</tissue>
    </source>
</reference>